<dbReference type="EMBL" id="JBBVGT010000001">
    <property type="protein sequence ID" value="MFB5944433.1"/>
    <property type="molecule type" value="Genomic_DNA"/>
</dbReference>
<sequence>MKQYLVILTCVIVAAFTSCEKDEVDGVRERDEQRLEALYAEIKEMAESVSCEDAEEWEFTALGSKACGGPVEYIAYSSTIDTETFLEKVKLYTELQHQFNVDWKITSDCSVVAKPIDVQCVDGKPEFIYENTMEPN</sequence>
<dbReference type="Proteomes" id="UP001580928">
    <property type="component" value="Unassembled WGS sequence"/>
</dbReference>
<proteinExistence type="predicted"/>
<protein>
    <recommendedName>
        <fullName evidence="3">Lipoprotein</fullName>
    </recommendedName>
</protein>
<dbReference type="RefSeq" id="WP_375556014.1">
    <property type="nucleotide sequence ID" value="NZ_JBBVGT010000001.1"/>
</dbReference>
<comment type="caution">
    <text evidence="1">The sequence shown here is derived from an EMBL/GenBank/DDBJ whole genome shotgun (WGS) entry which is preliminary data.</text>
</comment>
<gene>
    <name evidence="1" type="ORF">WKR92_01165</name>
</gene>
<organism evidence="1 2">
    <name type="scientific">Albibacterium profundi</name>
    <dbReference type="NCBI Taxonomy" id="3134906"/>
    <lineage>
        <taxon>Bacteria</taxon>
        <taxon>Pseudomonadati</taxon>
        <taxon>Bacteroidota</taxon>
        <taxon>Sphingobacteriia</taxon>
        <taxon>Sphingobacteriales</taxon>
        <taxon>Sphingobacteriaceae</taxon>
        <taxon>Albibacterium</taxon>
    </lineage>
</organism>
<accession>A0ABV5CA64</accession>
<keyword evidence="2" id="KW-1185">Reference proteome</keyword>
<evidence type="ECO:0008006" key="3">
    <source>
        <dbReference type="Google" id="ProtNLM"/>
    </source>
</evidence>
<dbReference type="PROSITE" id="PS51257">
    <property type="entry name" value="PROKAR_LIPOPROTEIN"/>
    <property type="match status" value="1"/>
</dbReference>
<evidence type="ECO:0000313" key="2">
    <source>
        <dbReference type="Proteomes" id="UP001580928"/>
    </source>
</evidence>
<name>A0ABV5CA64_9SPHI</name>
<reference evidence="1 2" key="1">
    <citation type="submission" date="2024-04" db="EMBL/GenBank/DDBJ databases">
        <title>Albibacterium profundi sp. nov., isolated from sediment of the Challenger Deep of Mariana Trench.</title>
        <authorList>
            <person name="Wang Y."/>
        </authorList>
    </citation>
    <scope>NUCLEOTIDE SEQUENCE [LARGE SCALE GENOMIC DNA]</scope>
    <source>
        <strain evidence="1 2">RHL897</strain>
    </source>
</reference>
<evidence type="ECO:0000313" key="1">
    <source>
        <dbReference type="EMBL" id="MFB5944433.1"/>
    </source>
</evidence>